<proteinExistence type="predicted"/>
<gene>
    <name evidence="1" type="ORF">LJ657_22485</name>
</gene>
<accession>A0A9Q3VRL4</accession>
<name>A0A9Q3VRL4_9ACTN</name>
<dbReference type="EMBL" id="JAJSBI010000011">
    <property type="protein sequence ID" value="MCD9876364.1"/>
    <property type="molecule type" value="Genomic_DNA"/>
</dbReference>
<evidence type="ECO:0000313" key="1">
    <source>
        <dbReference type="EMBL" id="MCD9876364.1"/>
    </source>
</evidence>
<evidence type="ECO:0000313" key="2">
    <source>
        <dbReference type="Proteomes" id="UP001108029"/>
    </source>
</evidence>
<dbReference type="Proteomes" id="UP001108029">
    <property type="component" value="Unassembled WGS sequence"/>
</dbReference>
<organism evidence="1 2">
    <name type="scientific">Streptomyces guryensis</name>
    <dbReference type="NCBI Taxonomy" id="2886947"/>
    <lineage>
        <taxon>Bacteria</taxon>
        <taxon>Bacillati</taxon>
        <taxon>Actinomycetota</taxon>
        <taxon>Actinomycetes</taxon>
        <taxon>Kitasatosporales</taxon>
        <taxon>Streptomycetaceae</taxon>
        <taxon>Streptomyces</taxon>
    </lineage>
</organism>
<protein>
    <submittedName>
        <fullName evidence="1">Uncharacterized protein</fullName>
    </submittedName>
</protein>
<comment type="caution">
    <text evidence="1">The sequence shown here is derived from an EMBL/GenBank/DDBJ whole genome shotgun (WGS) entry which is preliminary data.</text>
</comment>
<dbReference type="AlphaFoldDB" id="A0A9Q3VRL4"/>
<dbReference type="RefSeq" id="WP_232650533.1">
    <property type="nucleotide sequence ID" value="NZ_JAJSBI010000011.1"/>
</dbReference>
<reference evidence="1" key="1">
    <citation type="submission" date="2021-12" db="EMBL/GenBank/DDBJ databases">
        <authorList>
            <person name="Lee J.-H."/>
            <person name="Kim S.-B."/>
        </authorList>
    </citation>
    <scope>NUCLEOTIDE SEQUENCE</scope>
    <source>
        <strain evidence="1">NR30</strain>
    </source>
</reference>
<sequence length="59" mass="6308">METAAVVLGAFREAAHDEPGLVGLGERLERSVARELEMPPCCCSGTTVMGKENLFPSDE</sequence>
<keyword evidence="2" id="KW-1185">Reference proteome</keyword>